<proteinExistence type="predicted"/>
<protein>
    <submittedName>
        <fullName evidence="1">Uncharacterized protein</fullName>
    </submittedName>
</protein>
<dbReference type="Proteomes" id="UP000198427">
    <property type="component" value="Unassembled WGS sequence"/>
</dbReference>
<dbReference type="AlphaFoldDB" id="A0AA94ITW2"/>
<organism evidence="1 2">
    <name type="scientific">Prevotella jejuni</name>
    <dbReference type="NCBI Taxonomy" id="1177574"/>
    <lineage>
        <taxon>Bacteria</taxon>
        <taxon>Pseudomonadati</taxon>
        <taxon>Bacteroidota</taxon>
        <taxon>Bacteroidia</taxon>
        <taxon>Bacteroidales</taxon>
        <taxon>Prevotellaceae</taxon>
        <taxon>Prevotella</taxon>
    </lineage>
</organism>
<reference evidence="1 2" key="1">
    <citation type="submission" date="2017-06" db="EMBL/GenBank/DDBJ databases">
        <authorList>
            <person name="Varghese N."/>
            <person name="Submissions S."/>
        </authorList>
    </citation>
    <scope>NUCLEOTIDE SEQUENCE [LARGE SCALE GENOMIC DNA]</scope>
    <source>
        <strain evidence="1 2">DSM 26989</strain>
    </source>
</reference>
<evidence type="ECO:0000313" key="1">
    <source>
        <dbReference type="EMBL" id="SNR82910.1"/>
    </source>
</evidence>
<evidence type="ECO:0000313" key="2">
    <source>
        <dbReference type="Proteomes" id="UP000198427"/>
    </source>
</evidence>
<name>A0AA94ITW2_9BACT</name>
<sequence>MNLNFSCYIEYRFYLVSERFITLYSACPDIDKTWKINIYQEISSAPKACRTRRHW</sequence>
<dbReference type="EMBL" id="FZNZ01000013">
    <property type="protein sequence ID" value="SNR82910.1"/>
    <property type="molecule type" value="Genomic_DNA"/>
</dbReference>
<keyword evidence="2" id="KW-1185">Reference proteome</keyword>
<accession>A0AA94ITW2</accession>
<gene>
    <name evidence="1" type="ORF">SAMN06265364_1137</name>
</gene>
<comment type="caution">
    <text evidence="1">The sequence shown here is derived from an EMBL/GenBank/DDBJ whole genome shotgun (WGS) entry which is preliminary data.</text>
</comment>